<evidence type="ECO:0000313" key="4">
    <source>
        <dbReference type="Proteomes" id="UP001273166"/>
    </source>
</evidence>
<reference evidence="3" key="1">
    <citation type="journal article" date="2023" name="Mol. Phylogenet. Evol.">
        <title>Genome-scale phylogeny and comparative genomics of the fungal order Sordariales.</title>
        <authorList>
            <person name="Hensen N."/>
            <person name="Bonometti L."/>
            <person name="Westerberg I."/>
            <person name="Brannstrom I.O."/>
            <person name="Guillou S."/>
            <person name="Cros-Aarteil S."/>
            <person name="Calhoun S."/>
            <person name="Haridas S."/>
            <person name="Kuo A."/>
            <person name="Mondo S."/>
            <person name="Pangilinan J."/>
            <person name="Riley R."/>
            <person name="LaButti K."/>
            <person name="Andreopoulos B."/>
            <person name="Lipzen A."/>
            <person name="Chen C."/>
            <person name="Yan M."/>
            <person name="Daum C."/>
            <person name="Ng V."/>
            <person name="Clum A."/>
            <person name="Steindorff A."/>
            <person name="Ohm R.A."/>
            <person name="Martin F."/>
            <person name="Silar P."/>
            <person name="Natvig D.O."/>
            <person name="Lalanne C."/>
            <person name="Gautier V."/>
            <person name="Ament-Velasquez S.L."/>
            <person name="Kruys A."/>
            <person name="Hutchinson M.I."/>
            <person name="Powell A.J."/>
            <person name="Barry K."/>
            <person name="Miller A.N."/>
            <person name="Grigoriev I.V."/>
            <person name="Debuchy R."/>
            <person name="Gladieux P."/>
            <person name="Hiltunen Thoren M."/>
            <person name="Johannesson H."/>
        </authorList>
    </citation>
    <scope>NUCLEOTIDE SEQUENCE</scope>
    <source>
        <strain evidence="3">CBS 333.67</strain>
    </source>
</reference>
<evidence type="ECO:0000256" key="1">
    <source>
        <dbReference type="SAM" id="MobiDB-lite"/>
    </source>
</evidence>
<sequence length="382" mass="40756">MRGLLAAGLLVLQVPALVDGLPNPLQVDRDSASASASTQTSLSSGPSTQIKTPALALPNDELVTGESTTLERELADLHVLRVQLAELEKEVSSRETWLAQATGLTPHRPPPSIADCDSLRCIVQALRCKAAHAASALLNTASSDTNHANITHHPSRNTTTLVEIPVPPWRTNGTRTAPPGSLTSAPIPAVVEDGVVGGSDDPPLALLLLLVGLAGLACLGTQLALSCCRVGRQGLAGALPPPVTVTRRGPGWWRAVWEQRLVDGASLWRRSGQRGGVQVRLGEEEGYGNGEGYEYRDEKGPCYLDEKTAHAHALYEAGGDEEEERDGERDMESECASEAEEEEEELTLGEELASFRAALDLVEGIVAAEEQRARERESDALR</sequence>
<accession>A0AAJ0GV27</accession>
<dbReference type="RefSeq" id="XP_062722392.1">
    <property type="nucleotide sequence ID" value="XM_062868992.1"/>
</dbReference>
<feature type="region of interest" description="Disordered" evidence="1">
    <location>
        <begin position="315"/>
        <end position="348"/>
    </location>
</feature>
<feature type="compositionally biased region" description="Acidic residues" evidence="1">
    <location>
        <begin position="333"/>
        <end position="348"/>
    </location>
</feature>
<evidence type="ECO:0000256" key="2">
    <source>
        <dbReference type="SAM" id="SignalP"/>
    </source>
</evidence>
<organism evidence="3 4">
    <name type="scientific">Chaetomium strumarium</name>
    <dbReference type="NCBI Taxonomy" id="1170767"/>
    <lineage>
        <taxon>Eukaryota</taxon>
        <taxon>Fungi</taxon>
        <taxon>Dikarya</taxon>
        <taxon>Ascomycota</taxon>
        <taxon>Pezizomycotina</taxon>
        <taxon>Sordariomycetes</taxon>
        <taxon>Sordariomycetidae</taxon>
        <taxon>Sordariales</taxon>
        <taxon>Chaetomiaceae</taxon>
        <taxon>Chaetomium</taxon>
    </lineage>
</organism>
<protein>
    <submittedName>
        <fullName evidence="3">Uncharacterized protein</fullName>
    </submittedName>
</protein>
<name>A0AAJ0GV27_9PEZI</name>
<feature type="chain" id="PRO_5042509321" evidence="2">
    <location>
        <begin position="21"/>
        <end position="382"/>
    </location>
</feature>
<dbReference type="GeneID" id="87887821"/>
<dbReference type="EMBL" id="JAUDZG010000003">
    <property type="protein sequence ID" value="KAK3306612.1"/>
    <property type="molecule type" value="Genomic_DNA"/>
</dbReference>
<feature type="region of interest" description="Disordered" evidence="1">
    <location>
        <begin position="28"/>
        <end position="52"/>
    </location>
</feature>
<feature type="signal peptide" evidence="2">
    <location>
        <begin position="1"/>
        <end position="20"/>
    </location>
</feature>
<reference evidence="3" key="2">
    <citation type="submission" date="2023-06" db="EMBL/GenBank/DDBJ databases">
        <authorList>
            <consortium name="Lawrence Berkeley National Laboratory"/>
            <person name="Mondo S.J."/>
            <person name="Hensen N."/>
            <person name="Bonometti L."/>
            <person name="Westerberg I."/>
            <person name="Brannstrom I.O."/>
            <person name="Guillou S."/>
            <person name="Cros-Aarteil S."/>
            <person name="Calhoun S."/>
            <person name="Haridas S."/>
            <person name="Kuo A."/>
            <person name="Pangilinan J."/>
            <person name="Riley R."/>
            <person name="Labutti K."/>
            <person name="Andreopoulos B."/>
            <person name="Lipzen A."/>
            <person name="Chen C."/>
            <person name="Yanf M."/>
            <person name="Daum C."/>
            <person name="Ng V."/>
            <person name="Clum A."/>
            <person name="Steindorff A."/>
            <person name="Ohm R."/>
            <person name="Martin F."/>
            <person name="Silar P."/>
            <person name="Natvig D."/>
            <person name="Lalanne C."/>
            <person name="Gautier V."/>
            <person name="Ament-Velasquez S.L."/>
            <person name="Kruys A."/>
            <person name="Hutchinson M.I."/>
            <person name="Powell A.J."/>
            <person name="Barry K."/>
            <person name="Miller A.N."/>
            <person name="Grigoriev I.V."/>
            <person name="Debuchy R."/>
            <person name="Gladieux P."/>
            <person name="Thoren M.H."/>
            <person name="Johannesson H."/>
        </authorList>
    </citation>
    <scope>NUCLEOTIDE SEQUENCE</scope>
    <source>
        <strain evidence="3">CBS 333.67</strain>
    </source>
</reference>
<dbReference type="Proteomes" id="UP001273166">
    <property type="component" value="Unassembled WGS sequence"/>
</dbReference>
<proteinExistence type="predicted"/>
<gene>
    <name evidence="3" type="ORF">B0T15DRAFT_527719</name>
</gene>
<dbReference type="AlphaFoldDB" id="A0AAJ0GV27"/>
<feature type="region of interest" description="Disordered" evidence="1">
    <location>
        <begin position="166"/>
        <end position="185"/>
    </location>
</feature>
<comment type="caution">
    <text evidence="3">The sequence shown here is derived from an EMBL/GenBank/DDBJ whole genome shotgun (WGS) entry which is preliminary data.</text>
</comment>
<evidence type="ECO:0000313" key="3">
    <source>
        <dbReference type="EMBL" id="KAK3306612.1"/>
    </source>
</evidence>
<keyword evidence="2" id="KW-0732">Signal</keyword>
<keyword evidence="4" id="KW-1185">Reference proteome</keyword>
<feature type="compositionally biased region" description="Low complexity" evidence="1">
    <location>
        <begin position="32"/>
        <end position="48"/>
    </location>
</feature>